<organism evidence="2 3">
    <name type="scientific">Corchorus olitorius</name>
    <dbReference type="NCBI Taxonomy" id="93759"/>
    <lineage>
        <taxon>Eukaryota</taxon>
        <taxon>Viridiplantae</taxon>
        <taxon>Streptophyta</taxon>
        <taxon>Embryophyta</taxon>
        <taxon>Tracheophyta</taxon>
        <taxon>Spermatophyta</taxon>
        <taxon>Magnoliopsida</taxon>
        <taxon>eudicotyledons</taxon>
        <taxon>Gunneridae</taxon>
        <taxon>Pentapetalae</taxon>
        <taxon>rosids</taxon>
        <taxon>malvids</taxon>
        <taxon>Malvales</taxon>
        <taxon>Malvaceae</taxon>
        <taxon>Grewioideae</taxon>
        <taxon>Apeibeae</taxon>
        <taxon>Corchorus</taxon>
    </lineage>
</organism>
<feature type="compositionally biased region" description="Polar residues" evidence="1">
    <location>
        <begin position="66"/>
        <end position="81"/>
    </location>
</feature>
<dbReference type="Proteomes" id="UP000187203">
    <property type="component" value="Unassembled WGS sequence"/>
</dbReference>
<feature type="compositionally biased region" description="Polar residues" evidence="1">
    <location>
        <begin position="93"/>
        <end position="111"/>
    </location>
</feature>
<proteinExistence type="predicted"/>
<evidence type="ECO:0000313" key="3">
    <source>
        <dbReference type="Proteomes" id="UP000187203"/>
    </source>
</evidence>
<feature type="compositionally biased region" description="Polar residues" evidence="1">
    <location>
        <begin position="1"/>
        <end position="14"/>
    </location>
</feature>
<dbReference type="EMBL" id="AWUE01019513">
    <property type="protein sequence ID" value="OMO73126.1"/>
    <property type="molecule type" value="Genomic_DNA"/>
</dbReference>
<comment type="caution">
    <text evidence="2">The sequence shown here is derived from an EMBL/GenBank/DDBJ whole genome shotgun (WGS) entry which is preliminary data.</text>
</comment>
<dbReference type="AlphaFoldDB" id="A0A1R3HRY6"/>
<evidence type="ECO:0000256" key="1">
    <source>
        <dbReference type="SAM" id="MobiDB-lite"/>
    </source>
</evidence>
<gene>
    <name evidence="2" type="ORF">COLO4_27241</name>
</gene>
<accession>A0A1R3HRY6</accession>
<protein>
    <submittedName>
        <fullName evidence="2">Uncharacterized protein</fullName>
    </submittedName>
</protein>
<reference evidence="3" key="1">
    <citation type="submission" date="2013-09" db="EMBL/GenBank/DDBJ databases">
        <title>Corchorus olitorius genome sequencing.</title>
        <authorList>
            <person name="Alam M."/>
            <person name="Haque M.S."/>
            <person name="Islam M.S."/>
            <person name="Emdad E.M."/>
            <person name="Islam M.M."/>
            <person name="Ahmed B."/>
            <person name="Halim A."/>
            <person name="Hossen Q.M.M."/>
            <person name="Hossain M.Z."/>
            <person name="Ahmed R."/>
            <person name="Khan M.M."/>
            <person name="Islam R."/>
            <person name="Rashid M.M."/>
            <person name="Khan S.A."/>
            <person name="Rahman M.S."/>
            <person name="Alam M."/>
            <person name="Yahiya A.S."/>
            <person name="Khan M.S."/>
            <person name="Azam M.S."/>
            <person name="Haque T."/>
            <person name="Lashkar M.Z.H."/>
            <person name="Akhand A.I."/>
            <person name="Morshed G."/>
            <person name="Roy S."/>
            <person name="Uddin K.S."/>
            <person name="Rabeya T."/>
            <person name="Hossain A.S."/>
            <person name="Chowdhury A."/>
            <person name="Snigdha A.R."/>
            <person name="Mortoza M.S."/>
            <person name="Matin S.A."/>
            <person name="Hoque S.M.E."/>
            <person name="Islam M.K."/>
            <person name="Roy D.K."/>
            <person name="Haider R."/>
            <person name="Moosa M.M."/>
            <person name="Elias S.M."/>
            <person name="Hasan A.M."/>
            <person name="Jahan S."/>
            <person name="Shafiuddin M."/>
            <person name="Mahmood N."/>
            <person name="Shommy N.S."/>
        </authorList>
    </citation>
    <scope>NUCLEOTIDE SEQUENCE [LARGE SCALE GENOMIC DNA]</scope>
    <source>
        <strain evidence="3">cv. O-4</strain>
    </source>
</reference>
<evidence type="ECO:0000313" key="2">
    <source>
        <dbReference type="EMBL" id="OMO73126.1"/>
    </source>
</evidence>
<keyword evidence="3" id="KW-1185">Reference proteome</keyword>
<sequence>MVGINTNTSSSSLEKPNPSRRLSKLQPSLPPCPTAKTTSPTSDEAHKLEVCSPRRLQPRSGLDSLIQPQEPSKKPNPNQNLEPPICFHRRSQPRSGLNSLGFSRRNPQINLTRAKPWSL</sequence>
<feature type="region of interest" description="Disordered" evidence="1">
    <location>
        <begin position="1"/>
        <end position="119"/>
    </location>
</feature>
<name>A0A1R3HRY6_9ROSI</name>